<keyword evidence="3" id="KW-1185">Reference proteome</keyword>
<dbReference type="EMBL" id="VSRR010035278">
    <property type="protein sequence ID" value="MPC72723.1"/>
    <property type="molecule type" value="Genomic_DNA"/>
</dbReference>
<gene>
    <name evidence="2" type="ORF">E2C01_067035</name>
</gene>
<dbReference type="Proteomes" id="UP000324222">
    <property type="component" value="Unassembled WGS sequence"/>
</dbReference>
<name>A0A5B7HRL3_PORTR</name>
<evidence type="ECO:0000313" key="3">
    <source>
        <dbReference type="Proteomes" id="UP000324222"/>
    </source>
</evidence>
<sequence>MEKPGSEAWLSSLLMFLILIFVNLYLSGKIRELNDTPPYLTPVAKYCVGRESGYETITQDI</sequence>
<evidence type="ECO:0000313" key="2">
    <source>
        <dbReference type="EMBL" id="MPC72723.1"/>
    </source>
</evidence>
<proteinExistence type="predicted"/>
<reference evidence="2 3" key="1">
    <citation type="submission" date="2019-05" db="EMBL/GenBank/DDBJ databases">
        <title>Another draft genome of Portunus trituberculatus and its Hox gene families provides insights of decapod evolution.</title>
        <authorList>
            <person name="Jeong J.-H."/>
            <person name="Song I."/>
            <person name="Kim S."/>
            <person name="Choi T."/>
            <person name="Kim D."/>
            <person name="Ryu S."/>
            <person name="Kim W."/>
        </authorList>
    </citation>
    <scope>NUCLEOTIDE SEQUENCE [LARGE SCALE GENOMIC DNA]</scope>
    <source>
        <tissue evidence="2">Muscle</tissue>
    </source>
</reference>
<keyword evidence="1" id="KW-1133">Transmembrane helix</keyword>
<accession>A0A5B7HRL3</accession>
<keyword evidence="1" id="KW-0812">Transmembrane</keyword>
<dbReference type="AlphaFoldDB" id="A0A5B7HRL3"/>
<keyword evidence="1" id="KW-0472">Membrane</keyword>
<comment type="caution">
    <text evidence="2">The sequence shown here is derived from an EMBL/GenBank/DDBJ whole genome shotgun (WGS) entry which is preliminary data.</text>
</comment>
<protein>
    <submittedName>
        <fullName evidence="2">Uncharacterized protein</fullName>
    </submittedName>
</protein>
<evidence type="ECO:0000256" key="1">
    <source>
        <dbReference type="SAM" id="Phobius"/>
    </source>
</evidence>
<feature type="transmembrane region" description="Helical" evidence="1">
    <location>
        <begin position="6"/>
        <end position="26"/>
    </location>
</feature>
<organism evidence="2 3">
    <name type="scientific">Portunus trituberculatus</name>
    <name type="common">Swimming crab</name>
    <name type="synonym">Neptunus trituberculatus</name>
    <dbReference type="NCBI Taxonomy" id="210409"/>
    <lineage>
        <taxon>Eukaryota</taxon>
        <taxon>Metazoa</taxon>
        <taxon>Ecdysozoa</taxon>
        <taxon>Arthropoda</taxon>
        <taxon>Crustacea</taxon>
        <taxon>Multicrustacea</taxon>
        <taxon>Malacostraca</taxon>
        <taxon>Eumalacostraca</taxon>
        <taxon>Eucarida</taxon>
        <taxon>Decapoda</taxon>
        <taxon>Pleocyemata</taxon>
        <taxon>Brachyura</taxon>
        <taxon>Eubrachyura</taxon>
        <taxon>Portunoidea</taxon>
        <taxon>Portunidae</taxon>
        <taxon>Portuninae</taxon>
        <taxon>Portunus</taxon>
    </lineage>
</organism>